<sequence length="666" mass="70899">MRRLLMILLVLAGIAVAAALLVPALLTPENWRGEIERRASEQLGREVSIGGDIGLTILPSIQISAGNVSIGNAEGFGEEAFAELSELRLGLALWPLFSNRVEVSEFVLVEPVIRLRENARGNNWTFASAEEAQAAPPSDSNGGFRQPGALPFDGTFSGIRIENGALSYSDGTDTWDVSQLNVRLQAEDLDREARMDGDFVLRGERIAFDTRLGGLRPFMEGRETPLTLEVRSSPLTVSFDGNVLESSTFDLAGDASVQTDIPGLARLAGEPLPPGSALRSASTSGRLTSVPGELRFENARLRLDEITATGSLTVQTERERPMLTGQMVIPVLNLNPYMPAEQSGTAAGGQTEWSTEEIDLAALRLVDADLRLSAGRLIFGDVEASEAAVHARLTNGRLVADLSRFTLYGGSGSGQLVVNARSTTPSYSLNARLRGLQTQPFLGAAADFSALRGLGNFTIDLTSSGASTAAIMRSLSGSGDLRLSDGAIEGFNLARILRGVQTAITTRQLPQGFGPEEETDFSELGGTFNIRNGVLTNNDLSMLSPLLRVTGTGEFNLVEQSMDYRISPRAVASLAGQGGTPELGGIAVPVRVRDSFANPSFSIDFESVARALATGQARGLLDRILPGQSSGEDAEEGEEQQAQPTPADLLRGLLDRQRRSGSDDGN</sequence>
<evidence type="ECO:0000313" key="4">
    <source>
        <dbReference type="Proteomes" id="UP001596024"/>
    </source>
</evidence>
<feature type="domain" description="AsmA" evidence="2">
    <location>
        <begin position="311"/>
        <end position="540"/>
    </location>
</feature>
<organism evidence="3 4">
    <name type="scientific">Glycocaulis abyssi</name>
    <dbReference type="NCBI Taxonomy" id="1433403"/>
    <lineage>
        <taxon>Bacteria</taxon>
        <taxon>Pseudomonadati</taxon>
        <taxon>Pseudomonadota</taxon>
        <taxon>Alphaproteobacteria</taxon>
        <taxon>Maricaulales</taxon>
        <taxon>Maricaulaceae</taxon>
        <taxon>Glycocaulis</taxon>
    </lineage>
</organism>
<dbReference type="RefSeq" id="WP_371394892.1">
    <property type="nucleotide sequence ID" value="NZ_CP163421.1"/>
</dbReference>
<dbReference type="PANTHER" id="PTHR30441:SF4">
    <property type="entry name" value="PROTEIN ASMA"/>
    <property type="match status" value="1"/>
</dbReference>
<evidence type="ECO:0000259" key="2">
    <source>
        <dbReference type="Pfam" id="PF05170"/>
    </source>
</evidence>
<protein>
    <submittedName>
        <fullName evidence="3">AsmA family protein</fullName>
    </submittedName>
</protein>
<keyword evidence="4" id="KW-1185">Reference proteome</keyword>
<accession>A0ABV9N7I6</accession>
<reference evidence="4" key="1">
    <citation type="journal article" date="2019" name="Int. J. Syst. Evol. Microbiol.">
        <title>The Global Catalogue of Microorganisms (GCM) 10K type strain sequencing project: providing services to taxonomists for standard genome sequencing and annotation.</title>
        <authorList>
            <consortium name="The Broad Institute Genomics Platform"/>
            <consortium name="The Broad Institute Genome Sequencing Center for Infectious Disease"/>
            <person name="Wu L."/>
            <person name="Ma J."/>
        </authorList>
    </citation>
    <scope>NUCLEOTIDE SEQUENCE [LARGE SCALE GENOMIC DNA]</scope>
    <source>
        <strain evidence="4">CCUG 62981</strain>
    </source>
</reference>
<dbReference type="Pfam" id="PF05170">
    <property type="entry name" value="AsmA"/>
    <property type="match status" value="2"/>
</dbReference>
<feature type="domain" description="AsmA" evidence="2">
    <location>
        <begin position="7"/>
        <end position="191"/>
    </location>
</feature>
<feature type="region of interest" description="Disordered" evidence="1">
    <location>
        <begin position="625"/>
        <end position="666"/>
    </location>
</feature>
<evidence type="ECO:0000256" key="1">
    <source>
        <dbReference type="SAM" id="MobiDB-lite"/>
    </source>
</evidence>
<gene>
    <name evidence="3" type="ORF">ACFPB0_02805</name>
</gene>
<feature type="compositionally biased region" description="Basic and acidic residues" evidence="1">
    <location>
        <begin position="653"/>
        <end position="666"/>
    </location>
</feature>
<dbReference type="Proteomes" id="UP001596024">
    <property type="component" value="Unassembled WGS sequence"/>
</dbReference>
<proteinExistence type="predicted"/>
<feature type="compositionally biased region" description="Low complexity" evidence="1">
    <location>
        <begin position="640"/>
        <end position="652"/>
    </location>
</feature>
<dbReference type="InterPro" id="IPR007844">
    <property type="entry name" value="AsmA"/>
</dbReference>
<dbReference type="EMBL" id="JBHSGQ010000001">
    <property type="protein sequence ID" value="MFC4724212.1"/>
    <property type="molecule type" value="Genomic_DNA"/>
</dbReference>
<name>A0ABV9N7I6_9PROT</name>
<evidence type="ECO:0000313" key="3">
    <source>
        <dbReference type="EMBL" id="MFC4724212.1"/>
    </source>
</evidence>
<dbReference type="InterPro" id="IPR052894">
    <property type="entry name" value="AsmA-related"/>
</dbReference>
<dbReference type="PANTHER" id="PTHR30441">
    <property type="entry name" value="DUF748 DOMAIN-CONTAINING PROTEIN"/>
    <property type="match status" value="1"/>
</dbReference>
<comment type="caution">
    <text evidence="3">The sequence shown here is derived from an EMBL/GenBank/DDBJ whole genome shotgun (WGS) entry which is preliminary data.</text>
</comment>